<protein>
    <submittedName>
        <fullName evidence="1">Uncharacterized protein</fullName>
    </submittedName>
</protein>
<sequence length="118" mass="12757">MSRLVGPKAAYSGDFSSAIRPRSKPRIEDKAHRVVNVVGASCKSQDSLRAKQAAKIVEALNIGELSSCQSLNQETRGDYYGETCCGSHYAALVNLIGMFAAVIEELDMILEDGSFVED</sequence>
<accession>A0ACC0N6L6</accession>
<evidence type="ECO:0000313" key="1">
    <source>
        <dbReference type="EMBL" id="KAI8548168.1"/>
    </source>
</evidence>
<dbReference type="Proteomes" id="UP001062846">
    <property type="component" value="Chromosome 7"/>
</dbReference>
<reference evidence="1" key="1">
    <citation type="submission" date="2022-02" db="EMBL/GenBank/DDBJ databases">
        <title>Plant Genome Project.</title>
        <authorList>
            <person name="Zhang R.-G."/>
        </authorList>
    </citation>
    <scope>NUCLEOTIDE SEQUENCE</scope>
    <source>
        <strain evidence="1">AT1</strain>
    </source>
</reference>
<evidence type="ECO:0000313" key="2">
    <source>
        <dbReference type="Proteomes" id="UP001062846"/>
    </source>
</evidence>
<gene>
    <name evidence="1" type="ORF">RHMOL_Rhmol07G0251600</name>
</gene>
<name>A0ACC0N6L6_RHOML</name>
<keyword evidence="2" id="KW-1185">Reference proteome</keyword>
<proteinExistence type="predicted"/>
<dbReference type="EMBL" id="CM046394">
    <property type="protein sequence ID" value="KAI8548168.1"/>
    <property type="molecule type" value="Genomic_DNA"/>
</dbReference>
<organism evidence="1 2">
    <name type="scientific">Rhododendron molle</name>
    <name type="common">Chinese azalea</name>
    <name type="synonym">Azalea mollis</name>
    <dbReference type="NCBI Taxonomy" id="49168"/>
    <lineage>
        <taxon>Eukaryota</taxon>
        <taxon>Viridiplantae</taxon>
        <taxon>Streptophyta</taxon>
        <taxon>Embryophyta</taxon>
        <taxon>Tracheophyta</taxon>
        <taxon>Spermatophyta</taxon>
        <taxon>Magnoliopsida</taxon>
        <taxon>eudicotyledons</taxon>
        <taxon>Gunneridae</taxon>
        <taxon>Pentapetalae</taxon>
        <taxon>asterids</taxon>
        <taxon>Ericales</taxon>
        <taxon>Ericaceae</taxon>
        <taxon>Ericoideae</taxon>
        <taxon>Rhodoreae</taxon>
        <taxon>Rhododendron</taxon>
    </lineage>
</organism>
<comment type="caution">
    <text evidence="1">The sequence shown here is derived from an EMBL/GenBank/DDBJ whole genome shotgun (WGS) entry which is preliminary data.</text>
</comment>